<dbReference type="InterPro" id="IPR007608">
    <property type="entry name" value="Senescence_reg_S40"/>
</dbReference>
<feature type="region of interest" description="Disordered" evidence="2">
    <location>
        <begin position="1"/>
        <end position="63"/>
    </location>
</feature>
<dbReference type="Gramene" id="Ma06_t02050.1">
    <property type="protein sequence ID" value="Ma06_p02050.1"/>
    <property type="gene ID" value="Ma06_g02050"/>
</dbReference>
<evidence type="ECO:0000256" key="1">
    <source>
        <dbReference type="ARBA" id="ARBA00034773"/>
    </source>
</evidence>
<reference evidence="3" key="1">
    <citation type="submission" date="2021-03" db="EMBL/GenBank/DDBJ databases">
        <authorList>
            <consortium name="Genoscope - CEA"/>
            <person name="William W."/>
        </authorList>
    </citation>
    <scope>NUCLEOTIDE SEQUENCE</scope>
    <source>
        <strain evidence="3">Doubled-haploid Pahang</strain>
    </source>
</reference>
<dbReference type="GO" id="GO:0010150">
    <property type="term" value="P:leaf senescence"/>
    <property type="evidence" value="ECO:0007669"/>
    <property type="project" value="UniProtKB-ARBA"/>
</dbReference>
<evidence type="ECO:0000256" key="2">
    <source>
        <dbReference type="SAM" id="MobiDB-lite"/>
    </source>
</evidence>
<dbReference type="EnsemblPlants" id="Ma06_t02050.1">
    <property type="protein sequence ID" value="Ma06_p02050.1"/>
    <property type="gene ID" value="Ma06_g02050"/>
</dbReference>
<dbReference type="EMBL" id="HG996471">
    <property type="protein sequence ID" value="CAG1845032.1"/>
    <property type="molecule type" value="Genomic_DNA"/>
</dbReference>
<gene>
    <name evidence="3" type="ORF">GSMUA_148270.1</name>
</gene>
<dbReference type="OrthoDB" id="782387at2759"/>
<dbReference type="PANTHER" id="PTHR33083:SF93">
    <property type="entry name" value="OS07G0516300 PROTEIN"/>
    <property type="match status" value="1"/>
</dbReference>
<feature type="compositionally biased region" description="Low complexity" evidence="2">
    <location>
        <begin position="90"/>
        <end position="104"/>
    </location>
</feature>
<evidence type="ECO:0000313" key="3">
    <source>
        <dbReference type="EMBL" id="CAG1845032.1"/>
    </source>
</evidence>
<evidence type="ECO:0000313" key="4">
    <source>
        <dbReference type="EnsemblPlants" id="Ma06_p02050.1"/>
    </source>
</evidence>
<dbReference type="AlphaFoldDB" id="A0A804JBN2"/>
<dbReference type="Proteomes" id="UP000012960">
    <property type="component" value="Unplaced"/>
</dbReference>
<dbReference type="PANTHER" id="PTHR33083">
    <property type="entry name" value="EXPRESSED PROTEIN"/>
    <property type="match status" value="1"/>
</dbReference>
<feature type="compositionally biased region" description="Basic and acidic residues" evidence="2">
    <location>
        <begin position="36"/>
        <end position="48"/>
    </location>
</feature>
<sequence length="171" mass="18304">MSKGFAPETSHSGSGSGGADLDDLSEADVWSACHGDNGEGRNQDRRTSGDSSSRSVDQDAGGLSLVLRDTHVVTATAQTLPSEPERERVATSAPVAVPASSLSSSKREEDEPAGEWLPPHVYLERLHANAASPSVLEGRGRTLKGRDLTMLRDSVWRRTGFLDYIDADENK</sequence>
<proteinExistence type="inferred from homology"/>
<dbReference type="Pfam" id="PF04520">
    <property type="entry name" value="Senescence_reg"/>
    <property type="match status" value="1"/>
</dbReference>
<dbReference type="KEGG" id="mus:103986738"/>
<feature type="region of interest" description="Disordered" evidence="2">
    <location>
        <begin position="75"/>
        <end position="114"/>
    </location>
</feature>
<name>A0A804JBN2_MUSAM</name>
<accession>A0A804JBN2</accession>
<comment type="similarity">
    <text evidence="1">Belongs to the senescence regulator S40 family.</text>
</comment>
<reference evidence="4" key="2">
    <citation type="submission" date="2021-05" db="UniProtKB">
        <authorList>
            <consortium name="EnsemblPlants"/>
        </authorList>
    </citation>
    <scope>IDENTIFICATION</scope>
    <source>
        <strain evidence="4">subsp. malaccensis</strain>
    </source>
</reference>
<evidence type="ECO:0000313" key="5">
    <source>
        <dbReference type="Proteomes" id="UP000012960"/>
    </source>
</evidence>
<dbReference type="OMA" id="HQYRGHD"/>
<organism evidence="4 5">
    <name type="scientific">Musa acuminata subsp. malaccensis</name>
    <name type="common">Wild banana</name>
    <name type="synonym">Musa malaccensis</name>
    <dbReference type="NCBI Taxonomy" id="214687"/>
    <lineage>
        <taxon>Eukaryota</taxon>
        <taxon>Viridiplantae</taxon>
        <taxon>Streptophyta</taxon>
        <taxon>Embryophyta</taxon>
        <taxon>Tracheophyta</taxon>
        <taxon>Spermatophyta</taxon>
        <taxon>Magnoliopsida</taxon>
        <taxon>Liliopsida</taxon>
        <taxon>Zingiberales</taxon>
        <taxon>Musaceae</taxon>
        <taxon>Musa</taxon>
    </lineage>
</organism>
<protein>
    <submittedName>
        <fullName evidence="3">(wild Malaysian banana) hypothetical protein</fullName>
    </submittedName>
</protein>
<keyword evidence="5" id="KW-1185">Reference proteome</keyword>